<reference evidence="2" key="2">
    <citation type="journal article" date="2015" name="Data Brief">
        <title>Shoot transcriptome of the giant reed, Arundo donax.</title>
        <authorList>
            <person name="Barrero R.A."/>
            <person name="Guerrero F.D."/>
            <person name="Moolhuijzen P."/>
            <person name="Goolsby J.A."/>
            <person name="Tidwell J."/>
            <person name="Bellgard S.E."/>
            <person name="Bellgard M.I."/>
        </authorList>
    </citation>
    <scope>NUCLEOTIDE SEQUENCE</scope>
    <source>
        <tissue evidence="2">Shoot tissue taken approximately 20 cm above the soil surface</tissue>
    </source>
</reference>
<protein>
    <submittedName>
        <fullName evidence="2">Uncharacterized protein</fullName>
    </submittedName>
</protein>
<accession>A0A0A9HQK5</accession>
<feature type="region of interest" description="Disordered" evidence="1">
    <location>
        <begin position="1"/>
        <end position="28"/>
    </location>
</feature>
<dbReference type="EMBL" id="GBRH01158879">
    <property type="protein sequence ID" value="JAE39017.1"/>
    <property type="molecule type" value="Transcribed_RNA"/>
</dbReference>
<dbReference type="AlphaFoldDB" id="A0A0A9HQK5"/>
<sequence length="52" mass="5526">MKKEEGEEASSGATSRRESARVPSISHSANQFRRVGAIWPSISTKAAKVAAP</sequence>
<organism evidence="2">
    <name type="scientific">Arundo donax</name>
    <name type="common">Giant reed</name>
    <name type="synonym">Donax arundinaceus</name>
    <dbReference type="NCBI Taxonomy" id="35708"/>
    <lineage>
        <taxon>Eukaryota</taxon>
        <taxon>Viridiplantae</taxon>
        <taxon>Streptophyta</taxon>
        <taxon>Embryophyta</taxon>
        <taxon>Tracheophyta</taxon>
        <taxon>Spermatophyta</taxon>
        <taxon>Magnoliopsida</taxon>
        <taxon>Liliopsida</taxon>
        <taxon>Poales</taxon>
        <taxon>Poaceae</taxon>
        <taxon>PACMAD clade</taxon>
        <taxon>Arundinoideae</taxon>
        <taxon>Arundineae</taxon>
        <taxon>Arundo</taxon>
    </lineage>
</organism>
<proteinExistence type="predicted"/>
<evidence type="ECO:0000313" key="2">
    <source>
        <dbReference type="EMBL" id="JAE39017.1"/>
    </source>
</evidence>
<evidence type="ECO:0000256" key="1">
    <source>
        <dbReference type="SAM" id="MobiDB-lite"/>
    </source>
</evidence>
<reference evidence="2" key="1">
    <citation type="submission" date="2014-09" db="EMBL/GenBank/DDBJ databases">
        <authorList>
            <person name="Magalhaes I.L.F."/>
            <person name="Oliveira U."/>
            <person name="Santos F.R."/>
            <person name="Vidigal T.H.D.A."/>
            <person name="Brescovit A.D."/>
            <person name="Santos A.J."/>
        </authorList>
    </citation>
    <scope>NUCLEOTIDE SEQUENCE</scope>
    <source>
        <tissue evidence="2">Shoot tissue taken approximately 20 cm above the soil surface</tissue>
    </source>
</reference>
<name>A0A0A9HQK5_ARUDO</name>